<keyword evidence="3" id="KW-0255">Endonuclease</keyword>
<dbReference type="Gene3D" id="3.40.1350.10">
    <property type="match status" value="1"/>
</dbReference>
<feature type="domain" description="Restriction endonuclease type IV Mrr" evidence="2">
    <location>
        <begin position="52"/>
        <end position="162"/>
    </location>
</feature>
<dbReference type="AlphaFoldDB" id="A0A2Z2KQL1"/>
<dbReference type="InterPro" id="IPR007560">
    <property type="entry name" value="Restrct_endonuc_IV_Mrr"/>
</dbReference>
<keyword evidence="3" id="KW-0378">Hydrolase</keyword>
<evidence type="ECO:0000256" key="1">
    <source>
        <dbReference type="SAM" id="Phobius"/>
    </source>
</evidence>
<evidence type="ECO:0000259" key="2">
    <source>
        <dbReference type="Pfam" id="PF04471"/>
    </source>
</evidence>
<gene>
    <name evidence="3" type="ORF">B9T62_10440</name>
</gene>
<name>A0A2Z2KQL1_9BACL</name>
<keyword evidence="3" id="KW-0540">Nuclease</keyword>
<keyword evidence="1" id="KW-1133">Transmembrane helix</keyword>
<dbReference type="Pfam" id="PF04471">
    <property type="entry name" value="Mrr_cat"/>
    <property type="match status" value="1"/>
</dbReference>
<evidence type="ECO:0000313" key="3">
    <source>
        <dbReference type="EMBL" id="ASA21168.1"/>
    </source>
</evidence>
<dbReference type="OrthoDB" id="9797274at2"/>
<dbReference type="InterPro" id="IPR011856">
    <property type="entry name" value="tRNA_endonuc-like_dom_sf"/>
</dbReference>
<proteinExistence type="predicted"/>
<dbReference type="PANTHER" id="PTHR30015:SF6">
    <property type="entry name" value="SLL1429 PROTEIN"/>
    <property type="match status" value="1"/>
</dbReference>
<organism evidence="3 4">
    <name type="scientific">Paenibacillus donghaensis</name>
    <dbReference type="NCBI Taxonomy" id="414771"/>
    <lineage>
        <taxon>Bacteria</taxon>
        <taxon>Bacillati</taxon>
        <taxon>Bacillota</taxon>
        <taxon>Bacilli</taxon>
        <taxon>Bacillales</taxon>
        <taxon>Paenibacillaceae</taxon>
        <taxon>Paenibacillus</taxon>
    </lineage>
</organism>
<keyword evidence="4" id="KW-1185">Reference proteome</keyword>
<dbReference type="GO" id="GO:0009307">
    <property type="term" value="P:DNA restriction-modification system"/>
    <property type="evidence" value="ECO:0007669"/>
    <property type="project" value="InterPro"/>
</dbReference>
<keyword evidence="1" id="KW-0472">Membrane</keyword>
<protein>
    <submittedName>
        <fullName evidence="3">Endonuclease</fullName>
    </submittedName>
</protein>
<feature type="transmembrane region" description="Helical" evidence="1">
    <location>
        <begin position="6"/>
        <end position="24"/>
    </location>
</feature>
<dbReference type="PANTHER" id="PTHR30015">
    <property type="entry name" value="MRR RESTRICTION SYSTEM PROTEIN"/>
    <property type="match status" value="1"/>
</dbReference>
<dbReference type="GO" id="GO:0015666">
    <property type="term" value="F:restriction endodeoxyribonuclease activity"/>
    <property type="evidence" value="ECO:0007669"/>
    <property type="project" value="TreeGrafter"/>
</dbReference>
<dbReference type="InterPro" id="IPR052906">
    <property type="entry name" value="Type_IV_Methyl-Rstrct_Enzyme"/>
</dbReference>
<dbReference type="KEGG" id="pdh:B9T62_10440"/>
<dbReference type="SUPFAM" id="SSF52980">
    <property type="entry name" value="Restriction endonuclease-like"/>
    <property type="match status" value="1"/>
</dbReference>
<sequence>MVFEQIPFYIYGIIFAILLLVVLLRMRISRRRRRLSDANPRKISIRDIDQMTDGSEFEQYLFRFVSGLGYKEVHKTTSSRDFGADLVFTDSQGKRTVVQAKRYSQSHPVGLSAVQEVYSSMRYYEAERAVVLTSGRYTEACRILAGVNGVLLLDRNDLIELIECYKSKQWEDAAAILEDEPEARTERWSGKHR</sequence>
<dbReference type="RefSeq" id="WP_087915181.1">
    <property type="nucleotide sequence ID" value="NZ_CP021780.1"/>
</dbReference>
<reference evidence="3 4" key="1">
    <citation type="submission" date="2017-06" db="EMBL/GenBank/DDBJ databases">
        <title>Complete genome sequence of Paenibacillus donghaensis KCTC 13049T isolated from East Sea sediment, South Korea.</title>
        <authorList>
            <person name="Jung B.K."/>
            <person name="Hong S.-J."/>
            <person name="Shin J.-H."/>
        </authorList>
    </citation>
    <scope>NUCLEOTIDE SEQUENCE [LARGE SCALE GENOMIC DNA]</scope>
    <source>
        <strain evidence="3 4">KCTC 13049</strain>
    </source>
</reference>
<dbReference type="Proteomes" id="UP000249890">
    <property type="component" value="Chromosome"/>
</dbReference>
<keyword evidence="1" id="KW-0812">Transmembrane</keyword>
<accession>A0A2Z2KQL1</accession>
<dbReference type="InterPro" id="IPR011335">
    <property type="entry name" value="Restrct_endonuc-II-like"/>
</dbReference>
<dbReference type="GO" id="GO:0003677">
    <property type="term" value="F:DNA binding"/>
    <property type="evidence" value="ECO:0007669"/>
    <property type="project" value="InterPro"/>
</dbReference>
<evidence type="ECO:0000313" key="4">
    <source>
        <dbReference type="Proteomes" id="UP000249890"/>
    </source>
</evidence>
<dbReference type="EMBL" id="CP021780">
    <property type="protein sequence ID" value="ASA21168.1"/>
    <property type="molecule type" value="Genomic_DNA"/>
</dbReference>